<dbReference type="PANTHER" id="PTHR44119">
    <property type="entry name" value="MAGNESIUM-CHELATASE SUBUNIT CHLH, CHLOROPLASTIC"/>
    <property type="match status" value="1"/>
</dbReference>
<evidence type="ECO:0000313" key="2">
    <source>
        <dbReference type="EMBL" id="KGG19755.1"/>
    </source>
</evidence>
<name>A0A0A2C4D0_PROMR</name>
<dbReference type="RefSeq" id="WP_036907587.1">
    <property type="nucleotide sequence ID" value="NZ_CP138967.1"/>
</dbReference>
<accession>A0A0A2C4D0</accession>
<dbReference type="InterPro" id="IPR011953">
    <property type="entry name" value="Cobalto_CobN"/>
</dbReference>
<gene>
    <name evidence="2" type="ORF">EV03_2142</name>
</gene>
<organism evidence="2 3">
    <name type="scientific">Prochlorococcus marinus str. PAC1</name>
    <dbReference type="NCBI Taxonomy" id="59924"/>
    <lineage>
        <taxon>Bacteria</taxon>
        <taxon>Bacillati</taxon>
        <taxon>Cyanobacteriota</taxon>
        <taxon>Cyanophyceae</taxon>
        <taxon>Synechococcales</taxon>
        <taxon>Prochlorococcaceae</taxon>
        <taxon>Prochlorococcus</taxon>
    </lineage>
</organism>
<dbReference type="GO" id="GO:0009236">
    <property type="term" value="P:cobalamin biosynthetic process"/>
    <property type="evidence" value="ECO:0007669"/>
    <property type="project" value="InterPro"/>
</dbReference>
<reference evidence="3" key="1">
    <citation type="journal article" date="2014" name="Sci. Data">
        <title>Genomes of diverse isolates of the marine cyanobacterium Prochlorococcus.</title>
        <authorList>
            <person name="Biller S."/>
            <person name="Berube P."/>
            <person name="Thompson J."/>
            <person name="Kelly L."/>
            <person name="Roggensack S."/>
            <person name="Awad L."/>
            <person name="Roache-Johnson K."/>
            <person name="Ding H."/>
            <person name="Giovannoni S.J."/>
            <person name="Moore L.R."/>
            <person name="Chisholm S.W."/>
        </authorList>
    </citation>
    <scope>NUCLEOTIDE SEQUENCE [LARGE SCALE GENOMIC DNA]</scope>
    <source>
        <strain evidence="3">PAC1</strain>
    </source>
</reference>
<sequence>MHRIASLPGNDPQEEITFIEQPNAPVIFLTSATSDITCLSSVLKQPKNKKWRNKIRALPIAYLSSNASIDHYISNTCNTAEIVVVRFLGSRSYWSYGFEQLSLWQLEKPNRQLIVVSGIESTANDLKDISSIKKVQVDFIQLLLNEGGLKNYNYLLKVLDNLKSLEEIKLERNLIEYHDDLVKWKWIDNGYPKIAIFLYKSLLQSGNTELADSIVEISKRHQINAKIVWITSFKSKDIQKEIINLLDNEKIEAIITTTSFSSVEYKNDNIKNSLWDTLDVPVYQLLISSSTVNEWKKSTVGLNPIDLSIQVVLPEVDGRICTVPIAFKNLSYIDNELSISVYKTEPYDKHIEWCINYIKNLVYLRKTSNFNKKIAVVIANYPVKDSRIANGVGLDTPESLLYVLRWLKDEGYYLGDNPLPRSSKELINKLITYRTNSEETISNEPQSYLSLVDYLYHWNKIESNAKEKLIKRWGEPNFSKQLEESGFPINGFTLGNITVLVQANRGFESDNLSDLHSPDLPPTHKYIAQYFWLTHSFKANAIINLGKHGSVEWLPGKGVGLSSNCFPFIICPPVPNIYPFIVNDPGEGSQAKRRTHAIIIDHLTPPLSNAGSYNELLEIENLIDEYYESKLINDNRNELLEKKIIELLIKNSWPSIDPNIIIDDIKKLNIQEIIDTAESYLCELKQSQIRTGLHIFGENLSMDKLIELTLAISNVPSGNIAGLSQCLAEDLGFSIDPWRDEESLDLTQIDINLFKEYTSINARKVGQLIDWFNEIGMYIIEFHCIHILNLETTAKNKIELDSKLLKYLDIENPNIFINHLITNILPRLLKSSKNEKTNLLKALEGKRIASGPSGAPTRGKLEVLPTGKNFFSVDIRAIPTETAWDLGKRSAEKLVDLYLQENGEHLLHLAISIWGTSTMRNGGEDICQLFALMGLMPIWDGTLRRVVDVEVIPMSVLNRPRVDVTLRISGLFRDAFPQIIELIRRGQNLIGNLNEPNAINPLAESYRNGKTDSRIYGSAPGSYGAGLQEIINNGSWDHQSELANAFIEWSKWRYEGSNNIVKDKKGLEYNLSKVKVVLHSQDNREHDILDSDDYYQFQGGLISAVKKTSGSNPQAYFADNSRYQRPRIHKLSKEIDKVVRSRLLNPKWLEGMKKHGYKGAFEMSASLDYLFSFDATTNLVPNWCYESIASNWLVDEKTRKFIIDNNPWALRDIAERLLEASNRKLWTDATNEEIASIKSVLSDIDSKIEKFNSNRRNNKSAP</sequence>
<dbReference type="InterPro" id="IPR003672">
    <property type="entry name" value="CobN/Mg_chltase"/>
</dbReference>
<dbReference type="NCBIfam" id="TIGR02257">
    <property type="entry name" value="cobalto_cobN"/>
    <property type="match status" value="1"/>
</dbReference>
<dbReference type="PANTHER" id="PTHR44119:SF4">
    <property type="entry name" value="AEROBIC COBALTOCHELATASE SUBUNIT COBN"/>
    <property type="match status" value="1"/>
</dbReference>
<evidence type="ECO:0000313" key="3">
    <source>
        <dbReference type="Proteomes" id="UP000030392"/>
    </source>
</evidence>
<dbReference type="AlphaFoldDB" id="A0A0A2C4D0"/>
<evidence type="ECO:0000259" key="1">
    <source>
        <dbReference type="Pfam" id="PF02514"/>
    </source>
</evidence>
<dbReference type="EMBL" id="JNAX01000015">
    <property type="protein sequence ID" value="KGG19755.1"/>
    <property type="molecule type" value="Genomic_DNA"/>
</dbReference>
<feature type="domain" description="CobN/magnesium chelatase" evidence="1">
    <location>
        <begin position="178"/>
        <end position="1230"/>
    </location>
</feature>
<dbReference type="GO" id="GO:0051116">
    <property type="term" value="F:cobaltochelatase activity"/>
    <property type="evidence" value="ECO:0007669"/>
    <property type="project" value="InterPro"/>
</dbReference>
<dbReference type="Proteomes" id="UP000030392">
    <property type="component" value="Unassembled WGS sequence"/>
</dbReference>
<proteinExistence type="predicted"/>
<comment type="caution">
    <text evidence="2">The sequence shown here is derived from an EMBL/GenBank/DDBJ whole genome shotgun (WGS) entry which is preliminary data.</text>
</comment>
<protein>
    <submittedName>
        <fullName evidence="2">CobN component of cobalt chelatase involved in B12 biosynthesis</fullName>
    </submittedName>
</protein>
<dbReference type="CDD" id="cd10150">
    <property type="entry name" value="CobN_like"/>
    <property type="match status" value="1"/>
</dbReference>
<dbReference type="Pfam" id="PF02514">
    <property type="entry name" value="CobN-Mg_chel"/>
    <property type="match status" value="1"/>
</dbReference>